<dbReference type="SMART" id="SM00387">
    <property type="entry name" value="HATPase_c"/>
    <property type="match status" value="1"/>
</dbReference>
<evidence type="ECO:0000256" key="10">
    <source>
        <dbReference type="ARBA" id="ARBA00022777"/>
    </source>
</evidence>
<dbReference type="SUPFAM" id="SSF55785">
    <property type="entry name" value="PYP-like sensor domain (PAS domain)"/>
    <property type="match status" value="1"/>
</dbReference>
<dbReference type="Gene3D" id="1.10.287.130">
    <property type="match status" value="1"/>
</dbReference>
<dbReference type="PROSITE" id="PS50109">
    <property type="entry name" value="HIS_KIN"/>
    <property type="match status" value="1"/>
</dbReference>
<evidence type="ECO:0000256" key="13">
    <source>
        <dbReference type="ARBA" id="ARBA00023008"/>
    </source>
</evidence>
<dbReference type="Proteomes" id="UP000192582">
    <property type="component" value="Unassembled WGS sequence"/>
</dbReference>
<evidence type="ECO:0000256" key="2">
    <source>
        <dbReference type="ARBA" id="ARBA00001935"/>
    </source>
</evidence>
<dbReference type="InterPro" id="IPR036097">
    <property type="entry name" value="HisK_dim/P_sf"/>
</dbReference>
<feature type="transmembrane region" description="Helical" evidence="18">
    <location>
        <begin position="12"/>
        <end position="31"/>
    </location>
</feature>
<evidence type="ECO:0000259" key="20">
    <source>
        <dbReference type="PROSITE" id="PS50113"/>
    </source>
</evidence>
<keyword evidence="11" id="KW-0256">Endoplasmic reticulum</keyword>
<dbReference type="SMART" id="SM00065">
    <property type="entry name" value="GAF"/>
    <property type="match status" value="1"/>
</dbReference>
<dbReference type="InterPro" id="IPR004358">
    <property type="entry name" value="Sig_transdc_His_kin-like_C"/>
</dbReference>
<keyword evidence="13" id="KW-0186">Copper</keyword>
<proteinExistence type="inferred from homology"/>
<dbReference type="STRING" id="695939.SAMN00790413_03759"/>
<keyword evidence="7" id="KW-0808">Transferase</keyword>
<keyword evidence="15 18" id="KW-0472">Membrane</keyword>
<dbReference type="Gene3D" id="3.30.565.10">
    <property type="entry name" value="Histidine kinase-like ATPase, C-terminal domain"/>
    <property type="match status" value="1"/>
</dbReference>
<dbReference type="SMART" id="SM00388">
    <property type="entry name" value="HisKA"/>
    <property type="match status" value="1"/>
</dbReference>
<dbReference type="AlphaFoldDB" id="A0A1W1UZ23"/>
<evidence type="ECO:0000256" key="16">
    <source>
        <dbReference type="ARBA" id="ARBA00023157"/>
    </source>
</evidence>
<dbReference type="Pfam" id="PF01590">
    <property type="entry name" value="GAF"/>
    <property type="match status" value="1"/>
</dbReference>
<dbReference type="Gene3D" id="3.30.450.20">
    <property type="entry name" value="PAS domain"/>
    <property type="match status" value="1"/>
</dbReference>
<keyword evidence="8 18" id="KW-0812">Transmembrane</keyword>
<accession>A0A1W1UZ23</accession>
<evidence type="ECO:0000259" key="19">
    <source>
        <dbReference type="PROSITE" id="PS50109"/>
    </source>
</evidence>
<keyword evidence="22" id="KW-1185">Reference proteome</keyword>
<dbReference type="GO" id="GO:0000155">
    <property type="term" value="F:phosphorelay sensor kinase activity"/>
    <property type="evidence" value="ECO:0007669"/>
    <property type="project" value="InterPro"/>
</dbReference>
<evidence type="ECO:0000256" key="14">
    <source>
        <dbReference type="ARBA" id="ARBA00023012"/>
    </source>
</evidence>
<dbReference type="EMBL" id="FWWU01000008">
    <property type="protein sequence ID" value="SMB86309.1"/>
    <property type="molecule type" value="Genomic_DNA"/>
</dbReference>
<sequence length="704" mass="77247">MVSNSQRSTLLRTLGIAVVGFCLPLLWPGVFANLFSTHQFEIDRHDSGWPAALMVLHVGSDLLIGISYAAISSVLAYIVYRNRSALPFDWVVLAFGLFIVACGLTHLMHVLVRFTPVFWFDGYIRALTAIVSVATALALPPLIPRVSALIQAERRLRDHQVQLEETNAALASSVARSEFLAGLSDALQTARDPRDVAELALTQLGPVLNADQITAIRIHEGRGKLWSSWGEVHPTALQLLSGEGSPIEQMTMVRRAVETGEVQATGNYGDIPGAVRIAGRPISALVEPIHEVGGRVIGTLNFIRAAGKPWQPDELELTRRAAATISLALERTQSAQALQESEAQLKEAMRHAPLGEVVVGPDRRVERVNPAASRILERREEDLTGLTLEELLGSGGWPSEPGHHPLPSDPTKTDWEQRYSRPDGTDVWLQIHASPIEGASEPAQTLIVQFQDSTEKHLAHLELQQLSRQLERSNHDLQQFASVASHDLQEPVRKILAFGSRLQESDQERLSEGGRRSLERMLAAAERMQQLIRDLLALSSVSTSERDFQPVALGKVLELVIEDLDERLTRTGGQVEFSSLPTIPADPSQIRQLLQNLVGNALKYHREGVPPRVHVSASPSESGTARLLIQDNGIGFDPRYAERIFQPFQRLHGRAQYEGTGIGLAICRRIVERHGGTLTATSTEGVGTTFALTLLSEDGSETNL</sequence>
<reference evidence="21 22" key="1">
    <citation type="submission" date="2017-04" db="EMBL/GenBank/DDBJ databases">
        <authorList>
            <person name="Afonso C.L."/>
            <person name="Miller P.J."/>
            <person name="Scott M.A."/>
            <person name="Spackman E."/>
            <person name="Goraichik I."/>
            <person name="Dimitrov K.M."/>
            <person name="Suarez D.L."/>
            <person name="Swayne D.E."/>
        </authorList>
    </citation>
    <scope>NUCLEOTIDE SEQUENCE [LARGE SCALE GENOMIC DNA]</scope>
    <source>
        <strain evidence="21 22">KR-140</strain>
    </source>
</reference>
<evidence type="ECO:0000256" key="11">
    <source>
        <dbReference type="ARBA" id="ARBA00022824"/>
    </source>
</evidence>
<keyword evidence="9" id="KW-0936">Ethylene signaling pathway</keyword>
<evidence type="ECO:0000256" key="6">
    <source>
        <dbReference type="ARBA" id="ARBA00022553"/>
    </source>
</evidence>
<evidence type="ECO:0000256" key="18">
    <source>
        <dbReference type="SAM" id="Phobius"/>
    </source>
</evidence>
<evidence type="ECO:0000256" key="8">
    <source>
        <dbReference type="ARBA" id="ARBA00022692"/>
    </source>
</evidence>
<dbReference type="InterPro" id="IPR003594">
    <property type="entry name" value="HATPase_dom"/>
</dbReference>
<dbReference type="RefSeq" id="WP_170928628.1">
    <property type="nucleotide sequence ID" value="NZ_FWWU01000008.1"/>
</dbReference>
<comment type="catalytic activity">
    <reaction evidence="1">
        <text>ATP + protein L-histidine = ADP + protein N-phospho-L-histidine.</text>
        <dbReference type="EC" id="2.7.13.3"/>
    </reaction>
</comment>
<dbReference type="CDD" id="cd00082">
    <property type="entry name" value="HisKA"/>
    <property type="match status" value="1"/>
</dbReference>
<evidence type="ECO:0000313" key="22">
    <source>
        <dbReference type="Proteomes" id="UP000192582"/>
    </source>
</evidence>
<keyword evidence="16" id="KW-1015">Disulfide bond</keyword>
<dbReference type="InterPro" id="IPR005467">
    <property type="entry name" value="His_kinase_dom"/>
</dbReference>
<dbReference type="FunFam" id="3.30.565.10:FF:000006">
    <property type="entry name" value="Sensor histidine kinase WalK"/>
    <property type="match status" value="1"/>
</dbReference>
<evidence type="ECO:0000256" key="3">
    <source>
        <dbReference type="ARBA" id="ARBA00004477"/>
    </source>
</evidence>
<keyword evidence="10" id="KW-0418">Kinase</keyword>
<comment type="similarity">
    <text evidence="4">Belongs to the ethylene receptor family.</text>
</comment>
<dbReference type="Gene3D" id="3.30.450.40">
    <property type="match status" value="1"/>
</dbReference>
<feature type="region of interest" description="Disordered" evidence="17">
    <location>
        <begin position="391"/>
        <end position="415"/>
    </location>
</feature>
<dbReference type="SUPFAM" id="SSF47384">
    <property type="entry name" value="Homodimeric domain of signal transducing histidine kinase"/>
    <property type="match status" value="1"/>
</dbReference>
<keyword evidence="12 18" id="KW-1133">Transmembrane helix</keyword>
<evidence type="ECO:0000256" key="5">
    <source>
        <dbReference type="ARBA" id="ARBA00012438"/>
    </source>
</evidence>
<dbReference type="NCBIfam" id="TIGR00229">
    <property type="entry name" value="sensory_box"/>
    <property type="match status" value="1"/>
</dbReference>
<dbReference type="Pfam" id="PF00512">
    <property type="entry name" value="HisKA"/>
    <property type="match status" value="1"/>
</dbReference>
<feature type="transmembrane region" description="Helical" evidence="18">
    <location>
        <begin position="51"/>
        <end position="78"/>
    </location>
</feature>
<feature type="domain" description="Histidine kinase" evidence="19">
    <location>
        <begin position="483"/>
        <end position="698"/>
    </location>
</feature>
<feature type="transmembrane region" description="Helical" evidence="18">
    <location>
        <begin position="90"/>
        <end position="111"/>
    </location>
</feature>
<dbReference type="InterPro" id="IPR003661">
    <property type="entry name" value="HisK_dim/P_dom"/>
</dbReference>
<evidence type="ECO:0000256" key="12">
    <source>
        <dbReference type="ARBA" id="ARBA00022989"/>
    </source>
</evidence>
<name>A0A1W1UZ23_9DEIO</name>
<dbReference type="InterPro" id="IPR003018">
    <property type="entry name" value="GAF"/>
</dbReference>
<evidence type="ECO:0000256" key="15">
    <source>
        <dbReference type="ARBA" id="ARBA00023136"/>
    </source>
</evidence>
<evidence type="ECO:0000256" key="9">
    <source>
        <dbReference type="ARBA" id="ARBA00022745"/>
    </source>
</evidence>
<keyword evidence="14" id="KW-0902">Two-component regulatory system</keyword>
<gene>
    <name evidence="21" type="ORF">SAMN00790413_03759</name>
</gene>
<dbReference type="PRINTS" id="PR00344">
    <property type="entry name" value="BCTRLSENSOR"/>
</dbReference>
<dbReference type="Pfam" id="PF08448">
    <property type="entry name" value="PAS_4"/>
    <property type="match status" value="1"/>
</dbReference>
<evidence type="ECO:0000256" key="17">
    <source>
        <dbReference type="SAM" id="MobiDB-lite"/>
    </source>
</evidence>
<dbReference type="InterPro" id="IPR000014">
    <property type="entry name" value="PAS"/>
</dbReference>
<evidence type="ECO:0000256" key="1">
    <source>
        <dbReference type="ARBA" id="ARBA00000085"/>
    </source>
</evidence>
<comment type="subcellular location">
    <subcellularLocation>
        <location evidence="3">Endoplasmic reticulum membrane</location>
        <topology evidence="3">Multi-pass membrane protein</topology>
    </subcellularLocation>
</comment>
<dbReference type="Pfam" id="PF02518">
    <property type="entry name" value="HATPase_c"/>
    <property type="match status" value="1"/>
</dbReference>
<keyword evidence="6" id="KW-0597">Phosphoprotein</keyword>
<comment type="cofactor">
    <cofactor evidence="2">
        <name>Cu cation</name>
        <dbReference type="ChEBI" id="CHEBI:23378"/>
    </cofactor>
</comment>
<dbReference type="InterPro" id="IPR036890">
    <property type="entry name" value="HATPase_C_sf"/>
</dbReference>
<dbReference type="PROSITE" id="PS50113">
    <property type="entry name" value="PAC"/>
    <property type="match status" value="1"/>
</dbReference>
<dbReference type="Pfam" id="PF25487">
    <property type="entry name" value="ETR1_N"/>
    <property type="match status" value="1"/>
</dbReference>
<evidence type="ECO:0000313" key="21">
    <source>
        <dbReference type="EMBL" id="SMB86309.1"/>
    </source>
</evidence>
<dbReference type="InterPro" id="IPR058544">
    <property type="entry name" value="ETR1_N"/>
</dbReference>
<feature type="domain" description="PAC" evidence="20">
    <location>
        <begin position="413"/>
        <end position="465"/>
    </location>
</feature>
<dbReference type="InterPro" id="IPR035965">
    <property type="entry name" value="PAS-like_dom_sf"/>
</dbReference>
<organism evidence="21 22">
    <name type="scientific">Deinococcus hopiensis KR-140</name>
    <dbReference type="NCBI Taxonomy" id="695939"/>
    <lineage>
        <taxon>Bacteria</taxon>
        <taxon>Thermotogati</taxon>
        <taxon>Deinococcota</taxon>
        <taxon>Deinococci</taxon>
        <taxon>Deinococcales</taxon>
        <taxon>Deinococcaceae</taxon>
        <taxon>Deinococcus</taxon>
    </lineage>
</organism>
<dbReference type="InterPro" id="IPR052162">
    <property type="entry name" value="Sensor_kinase/Photoreceptor"/>
</dbReference>
<dbReference type="SUPFAM" id="SSF55874">
    <property type="entry name" value="ATPase domain of HSP90 chaperone/DNA topoisomerase II/histidine kinase"/>
    <property type="match status" value="1"/>
</dbReference>
<dbReference type="SUPFAM" id="SSF55781">
    <property type="entry name" value="GAF domain-like"/>
    <property type="match status" value="1"/>
</dbReference>
<dbReference type="InterPro" id="IPR029016">
    <property type="entry name" value="GAF-like_dom_sf"/>
</dbReference>
<dbReference type="InterPro" id="IPR000700">
    <property type="entry name" value="PAS-assoc_C"/>
</dbReference>
<dbReference type="PANTHER" id="PTHR43304">
    <property type="entry name" value="PHYTOCHROME-LIKE PROTEIN CPH1"/>
    <property type="match status" value="1"/>
</dbReference>
<dbReference type="PANTHER" id="PTHR43304:SF1">
    <property type="entry name" value="PAC DOMAIN-CONTAINING PROTEIN"/>
    <property type="match status" value="1"/>
</dbReference>
<evidence type="ECO:0000256" key="4">
    <source>
        <dbReference type="ARBA" id="ARBA00009842"/>
    </source>
</evidence>
<dbReference type="InterPro" id="IPR013656">
    <property type="entry name" value="PAS_4"/>
</dbReference>
<dbReference type="EC" id="2.7.13.3" evidence="5"/>
<protein>
    <recommendedName>
        <fullName evidence="5">histidine kinase</fullName>
        <ecNumber evidence="5">2.7.13.3</ecNumber>
    </recommendedName>
</protein>
<evidence type="ECO:0000256" key="7">
    <source>
        <dbReference type="ARBA" id="ARBA00022679"/>
    </source>
</evidence>